<dbReference type="HOGENOM" id="CLU_060697_0_0_10"/>
<gene>
    <name evidence="2" type="ORF">HMPREF1068_03406</name>
</gene>
<dbReference type="AlphaFoldDB" id="I9RV70"/>
<keyword evidence="1" id="KW-0472">Membrane</keyword>
<proteinExistence type="predicted"/>
<name>I9RV70_9BACE</name>
<sequence>MLICQLKEGNATDRHIIHITNIIFILFRCKGEAFLLRWSETRITIALRLSVFQQKRTIFVISKQTEDKMMKIDLKQRKREVLGVIAILLIIVSGMSIYKCTSFHSGFEIMDDLGGNIFPSAILSVATTDAQVIEPSDSLYIGNPKSCIAIRVKSRSAYSRVRIEVAETPFFSRSVSEFILEKPRKEYTIYPDIIWNYEALKNNVQAEPVSVAITVEMNGEDMGQRVRTFSVRSVNECLLGYVTNGTKFHDTGIFFAAYVNEENPMIDKLLREALNTRIVNRFLGYQNTTAGAVDKQVYALWNVLQKRNFRYSSVSNTSLSSNVVFSQRVRTFDDALESSQINCVDGSVLFASLLRAINIDPILVRTPGHMFVGYYTDNSHKEMNFLETTMIGDVDLDDFFPDEQLDSTMVGKSQNQMSLLTFEKSKQYANKKYKENEKGIHSGRLNYMFLEISKDVRRKIQPIGK</sequence>
<feature type="transmembrane region" description="Helical" evidence="1">
    <location>
        <begin position="81"/>
        <end position="98"/>
    </location>
</feature>
<keyword evidence="1" id="KW-1133">Transmembrane helix</keyword>
<evidence type="ECO:0008006" key="4">
    <source>
        <dbReference type="Google" id="ProtNLM"/>
    </source>
</evidence>
<evidence type="ECO:0000256" key="1">
    <source>
        <dbReference type="SAM" id="Phobius"/>
    </source>
</evidence>
<keyword evidence="1" id="KW-0812">Transmembrane</keyword>
<organism evidence="2 3">
    <name type="scientific">Bacteroides nordii CL02T12C05</name>
    <dbReference type="NCBI Taxonomy" id="997884"/>
    <lineage>
        <taxon>Bacteria</taxon>
        <taxon>Pseudomonadati</taxon>
        <taxon>Bacteroidota</taxon>
        <taxon>Bacteroidia</taxon>
        <taxon>Bacteroidales</taxon>
        <taxon>Bacteroidaceae</taxon>
        <taxon>Bacteroides</taxon>
    </lineage>
</organism>
<evidence type="ECO:0000313" key="2">
    <source>
        <dbReference type="EMBL" id="EIY46638.1"/>
    </source>
</evidence>
<dbReference type="Proteomes" id="UP000003089">
    <property type="component" value="Unassembled WGS sequence"/>
</dbReference>
<protein>
    <recommendedName>
        <fullName evidence="4">Transglutaminase-like domain-containing protein</fullName>
    </recommendedName>
</protein>
<dbReference type="STRING" id="997884.HMPREF1068_03406"/>
<dbReference type="eggNOG" id="COG0467">
    <property type="taxonomic scope" value="Bacteria"/>
</dbReference>
<keyword evidence="3" id="KW-1185">Reference proteome</keyword>
<dbReference type="EMBL" id="AGXS01000023">
    <property type="protein sequence ID" value="EIY46638.1"/>
    <property type="molecule type" value="Genomic_DNA"/>
</dbReference>
<dbReference type="PATRIC" id="fig|997884.3.peg.3493"/>
<reference evidence="2 3" key="1">
    <citation type="submission" date="2012-02" db="EMBL/GenBank/DDBJ databases">
        <title>The Genome Sequence of Bacteroides nordii CL02T12C05.</title>
        <authorList>
            <consortium name="The Broad Institute Genome Sequencing Platform"/>
            <person name="Earl A."/>
            <person name="Ward D."/>
            <person name="Feldgarden M."/>
            <person name="Gevers D."/>
            <person name="Zitomersky N.L."/>
            <person name="Coyne M.J."/>
            <person name="Comstock L.E."/>
            <person name="Young S.K."/>
            <person name="Zeng Q."/>
            <person name="Gargeya S."/>
            <person name="Fitzgerald M."/>
            <person name="Haas B."/>
            <person name="Abouelleil A."/>
            <person name="Alvarado L."/>
            <person name="Arachchi H.M."/>
            <person name="Berlin A."/>
            <person name="Chapman S.B."/>
            <person name="Gearin G."/>
            <person name="Goldberg J."/>
            <person name="Griggs A."/>
            <person name="Gujja S."/>
            <person name="Hansen M."/>
            <person name="Heiman D."/>
            <person name="Howarth C."/>
            <person name="Larimer J."/>
            <person name="Lui A."/>
            <person name="MacDonald P.J.P."/>
            <person name="McCowen C."/>
            <person name="Montmayeur A."/>
            <person name="Murphy C."/>
            <person name="Neiman D."/>
            <person name="Pearson M."/>
            <person name="Priest M."/>
            <person name="Roberts A."/>
            <person name="Saif S."/>
            <person name="Shea T."/>
            <person name="Sisk P."/>
            <person name="Stolte C."/>
            <person name="Sykes S."/>
            <person name="Wortman J."/>
            <person name="Nusbaum C."/>
            <person name="Birren B."/>
        </authorList>
    </citation>
    <scope>NUCLEOTIDE SEQUENCE [LARGE SCALE GENOMIC DNA]</scope>
    <source>
        <strain evidence="2 3">CL02T12C05</strain>
    </source>
</reference>
<accession>I9RV70</accession>
<evidence type="ECO:0000313" key="3">
    <source>
        <dbReference type="Proteomes" id="UP000003089"/>
    </source>
</evidence>
<comment type="caution">
    <text evidence="2">The sequence shown here is derived from an EMBL/GenBank/DDBJ whole genome shotgun (WGS) entry which is preliminary data.</text>
</comment>